<keyword evidence="8" id="KW-1185">Reference proteome</keyword>
<reference evidence="7" key="1">
    <citation type="journal article" date="2019" name="bioRxiv">
        <title>The Genome of the Zebra Mussel, Dreissena polymorpha: A Resource for Invasive Species Research.</title>
        <authorList>
            <person name="McCartney M.A."/>
            <person name="Auch B."/>
            <person name="Kono T."/>
            <person name="Mallez S."/>
            <person name="Zhang Y."/>
            <person name="Obille A."/>
            <person name="Becker A."/>
            <person name="Abrahante J.E."/>
            <person name="Garbe J."/>
            <person name="Badalamenti J.P."/>
            <person name="Herman A."/>
            <person name="Mangelson H."/>
            <person name="Liachko I."/>
            <person name="Sullivan S."/>
            <person name="Sone E.D."/>
            <person name="Koren S."/>
            <person name="Silverstein K.A.T."/>
            <person name="Beckman K.B."/>
            <person name="Gohl D.M."/>
        </authorList>
    </citation>
    <scope>NUCLEOTIDE SEQUENCE</scope>
    <source>
        <strain evidence="7">Duluth1</strain>
        <tissue evidence="7">Whole animal</tissue>
    </source>
</reference>
<organism evidence="7 8">
    <name type="scientific">Dreissena polymorpha</name>
    <name type="common">Zebra mussel</name>
    <name type="synonym">Mytilus polymorpha</name>
    <dbReference type="NCBI Taxonomy" id="45954"/>
    <lineage>
        <taxon>Eukaryota</taxon>
        <taxon>Metazoa</taxon>
        <taxon>Spiralia</taxon>
        <taxon>Lophotrochozoa</taxon>
        <taxon>Mollusca</taxon>
        <taxon>Bivalvia</taxon>
        <taxon>Autobranchia</taxon>
        <taxon>Heteroconchia</taxon>
        <taxon>Euheterodonta</taxon>
        <taxon>Imparidentia</taxon>
        <taxon>Neoheterodontei</taxon>
        <taxon>Myida</taxon>
        <taxon>Dreissenoidea</taxon>
        <taxon>Dreissenidae</taxon>
        <taxon>Dreissena</taxon>
    </lineage>
</organism>
<evidence type="ECO:0000256" key="2">
    <source>
        <dbReference type="ARBA" id="ARBA00022692"/>
    </source>
</evidence>
<dbReference type="Proteomes" id="UP000828390">
    <property type="component" value="Unassembled WGS sequence"/>
</dbReference>
<dbReference type="InterPro" id="IPR017452">
    <property type="entry name" value="GPCR_Rhodpsn_7TM"/>
</dbReference>
<dbReference type="Gene3D" id="1.20.1070.10">
    <property type="entry name" value="Rhodopsin 7-helix transmembrane proteins"/>
    <property type="match status" value="1"/>
</dbReference>
<evidence type="ECO:0000256" key="5">
    <source>
        <dbReference type="SAM" id="Phobius"/>
    </source>
</evidence>
<dbReference type="AlphaFoldDB" id="A0A9D4I0I7"/>
<reference evidence="7" key="2">
    <citation type="submission" date="2020-11" db="EMBL/GenBank/DDBJ databases">
        <authorList>
            <person name="McCartney M.A."/>
            <person name="Auch B."/>
            <person name="Kono T."/>
            <person name="Mallez S."/>
            <person name="Becker A."/>
            <person name="Gohl D.M."/>
            <person name="Silverstein K.A.T."/>
            <person name="Koren S."/>
            <person name="Bechman K.B."/>
            <person name="Herman A."/>
            <person name="Abrahante J.E."/>
            <person name="Garbe J."/>
        </authorList>
    </citation>
    <scope>NUCLEOTIDE SEQUENCE</scope>
    <source>
        <strain evidence="7">Duluth1</strain>
        <tissue evidence="7">Whole animal</tissue>
    </source>
</reference>
<evidence type="ECO:0000313" key="7">
    <source>
        <dbReference type="EMBL" id="KAH3739688.1"/>
    </source>
</evidence>
<evidence type="ECO:0000256" key="4">
    <source>
        <dbReference type="ARBA" id="ARBA00023136"/>
    </source>
</evidence>
<dbReference type="SUPFAM" id="SSF81321">
    <property type="entry name" value="Family A G protein-coupled receptor-like"/>
    <property type="match status" value="1"/>
</dbReference>
<feature type="transmembrane region" description="Helical" evidence="5">
    <location>
        <begin position="61"/>
        <end position="79"/>
    </location>
</feature>
<protein>
    <recommendedName>
        <fullName evidence="6">G-protein coupled receptors family 1 profile domain-containing protein</fullName>
    </recommendedName>
</protein>
<evidence type="ECO:0000259" key="6">
    <source>
        <dbReference type="PROSITE" id="PS50262"/>
    </source>
</evidence>
<evidence type="ECO:0000256" key="3">
    <source>
        <dbReference type="ARBA" id="ARBA00022989"/>
    </source>
</evidence>
<feature type="domain" description="G-protein coupled receptors family 1 profile" evidence="6">
    <location>
        <begin position="41"/>
        <end position="117"/>
    </location>
</feature>
<comment type="subcellular location">
    <subcellularLocation>
        <location evidence="1">Membrane</location>
    </subcellularLocation>
</comment>
<sequence length="117" mass="13321">MNTTAVKSVVSCESYNFLECQIARWIWRIVPGFRISIGTIGNLLNGIILKRLNLRRFPRNILLVFLAVSDSAFLWTLALDNVLFALNGYTFLEHGDVLCRTTWFVGYTAEANSLLVY</sequence>
<keyword evidence="3 5" id="KW-1133">Transmembrane helix</keyword>
<evidence type="ECO:0000256" key="1">
    <source>
        <dbReference type="ARBA" id="ARBA00004370"/>
    </source>
</evidence>
<keyword evidence="4 5" id="KW-0472">Membrane</keyword>
<keyword evidence="2 5" id="KW-0812">Transmembrane</keyword>
<proteinExistence type="predicted"/>
<gene>
    <name evidence="7" type="ORF">DPMN_046344</name>
</gene>
<dbReference type="GO" id="GO:0016020">
    <property type="term" value="C:membrane"/>
    <property type="evidence" value="ECO:0007669"/>
    <property type="project" value="UniProtKB-SubCell"/>
</dbReference>
<evidence type="ECO:0000313" key="8">
    <source>
        <dbReference type="Proteomes" id="UP000828390"/>
    </source>
</evidence>
<accession>A0A9D4I0I7</accession>
<name>A0A9D4I0I7_DREPO</name>
<dbReference type="EMBL" id="JAIWYP010000011">
    <property type="protein sequence ID" value="KAH3739688.1"/>
    <property type="molecule type" value="Genomic_DNA"/>
</dbReference>
<comment type="caution">
    <text evidence="7">The sequence shown here is derived from an EMBL/GenBank/DDBJ whole genome shotgun (WGS) entry which is preliminary data.</text>
</comment>
<dbReference type="PROSITE" id="PS50262">
    <property type="entry name" value="G_PROTEIN_RECEP_F1_2"/>
    <property type="match status" value="1"/>
</dbReference>